<dbReference type="Proteomes" id="UP000274131">
    <property type="component" value="Unassembled WGS sequence"/>
</dbReference>
<evidence type="ECO:0000256" key="4">
    <source>
        <dbReference type="RuleBase" id="RU366020"/>
    </source>
</evidence>
<proteinExistence type="inferred from homology"/>
<evidence type="ECO:0000313" key="7">
    <source>
        <dbReference type="Proteomes" id="UP000274131"/>
    </source>
</evidence>
<dbReference type="PANTHER" id="PTHR12320:SF1">
    <property type="entry name" value="PROTEIN PHOSPHATASE PTC7 HOMOLOG"/>
    <property type="match status" value="1"/>
</dbReference>
<evidence type="ECO:0000313" key="6">
    <source>
        <dbReference type="EMBL" id="VDD85488.1"/>
    </source>
</evidence>
<dbReference type="SUPFAM" id="SSF81606">
    <property type="entry name" value="PP2C-like"/>
    <property type="match status" value="1"/>
</dbReference>
<dbReference type="EC" id="3.1.3.16" evidence="4"/>
<dbReference type="GO" id="GO:0005739">
    <property type="term" value="C:mitochondrion"/>
    <property type="evidence" value="ECO:0007669"/>
    <property type="project" value="TreeGrafter"/>
</dbReference>
<name>A0A0N4UU66_ENTVE</name>
<evidence type="ECO:0000259" key="5">
    <source>
        <dbReference type="PROSITE" id="PS51746"/>
    </source>
</evidence>
<keyword evidence="4" id="KW-0460">Magnesium</keyword>
<dbReference type="WBParaSite" id="EVEC_0000090901-mRNA-1">
    <property type="protein sequence ID" value="EVEC_0000090901-mRNA-1"/>
    <property type="gene ID" value="EVEC_0000090901"/>
</dbReference>
<comment type="catalytic activity">
    <reaction evidence="4">
        <text>O-phospho-L-seryl-[protein] + H2O = L-seryl-[protein] + phosphate</text>
        <dbReference type="Rhea" id="RHEA:20629"/>
        <dbReference type="Rhea" id="RHEA-COMP:9863"/>
        <dbReference type="Rhea" id="RHEA-COMP:11604"/>
        <dbReference type="ChEBI" id="CHEBI:15377"/>
        <dbReference type="ChEBI" id="CHEBI:29999"/>
        <dbReference type="ChEBI" id="CHEBI:43474"/>
        <dbReference type="ChEBI" id="CHEBI:83421"/>
        <dbReference type="EC" id="3.1.3.16"/>
    </reaction>
</comment>
<comment type="cofactor">
    <cofactor evidence="4">
        <name>Mn(2+)</name>
        <dbReference type="ChEBI" id="CHEBI:29035"/>
    </cofactor>
</comment>
<accession>A0A0N4UU66</accession>
<sequence length="248" mass="27108">MTAAVALGVADGVGGWRRHGIDPSEFSSRLMKICFELVKSGRFEPERPDRLLASAFENLSKPPRPVGSSTACVLVVHQDMLYSANLGDSGFLVIRAGDVVFRSREQQHYFNAPFQLSLPPVDTLFSILKIIHNWQLKIPSLPAGYTGFLGDSPEKAELNSLNIKRGDIIVLATDGLWDNVPEHIIVEQLSHVEAKDIQAACNALALTARRLAFDSRHLSPFAIKASQHGIDTSGGKPDDITLVLLMIT</sequence>
<dbReference type="STRING" id="51028.A0A0N4UU66"/>
<protein>
    <recommendedName>
        <fullName evidence="4">Protein phosphatase</fullName>
        <ecNumber evidence="4">3.1.3.16</ecNumber>
    </recommendedName>
</protein>
<keyword evidence="4" id="KW-0464">Manganese</keyword>
<comment type="cofactor">
    <cofactor evidence="1 4">
        <name>Mg(2+)</name>
        <dbReference type="ChEBI" id="CHEBI:18420"/>
    </cofactor>
</comment>
<reference evidence="8" key="1">
    <citation type="submission" date="2017-02" db="UniProtKB">
        <authorList>
            <consortium name="WormBaseParasite"/>
        </authorList>
    </citation>
    <scope>IDENTIFICATION</scope>
</reference>
<dbReference type="AlphaFoldDB" id="A0A0N4UU66"/>
<feature type="domain" description="PPM-type phosphatase" evidence="5">
    <location>
        <begin position="1"/>
        <end position="247"/>
    </location>
</feature>
<dbReference type="Gene3D" id="3.60.40.10">
    <property type="entry name" value="PPM-type phosphatase domain"/>
    <property type="match status" value="1"/>
</dbReference>
<gene>
    <name evidence="6" type="ORF">EVEC_LOCUS631</name>
</gene>
<dbReference type="SMART" id="SM00331">
    <property type="entry name" value="PP2C_SIG"/>
    <property type="match status" value="1"/>
</dbReference>
<dbReference type="OrthoDB" id="60843at2759"/>
<dbReference type="SMART" id="SM00332">
    <property type="entry name" value="PP2Cc"/>
    <property type="match status" value="1"/>
</dbReference>
<evidence type="ECO:0000313" key="8">
    <source>
        <dbReference type="WBParaSite" id="EVEC_0000090901-mRNA-1"/>
    </source>
</evidence>
<keyword evidence="3 4" id="KW-0904">Protein phosphatase</keyword>
<evidence type="ECO:0000256" key="1">
    <source>
        <dbReference type="ARBA" id="ARBA00001946"/>
    </source>
</evidence>
<dbReference type="InterPro" id="IPR039123">
    <property type="entry name" value="PPTC7"/>
</dbReference>
<evidence type="ECO:0000256" key="2">
    <source>
        <dbReference type="ARBA" id="ARBA00006702"/>
    </source>
</evidence>
<dbReference type="Pfam" id="PF00481">
    <property type="entry name" value="PP2C"/>
    <property type="match status" value="1"/>
</dbReference>
<keyword evidence="7" id="KW-1185">Reference proteome</keyword>
<dbReference type="InterPro" id="IPR036457">
    <property type="entry name" value="PPM-type-like_dom_sf"/>
</dbReference>
<comment type="similarity">
    <text evidence="2 4">Belongs to the PP2C family.</text>
</comment>
<dbReference type="PANTHER" id="PTHR12320">
    <property type="entry name" value="PROTEIN PHOSPHATASE 2C"/>
    <property type="match status" value="1"/>
</dbReference>
<dbReference type="InterPro" id="IPR001932">
    <property type="entry name" value="PPM-type_phosphatase-like_dom"/>
</dbReference>
<reference evidence="6 7" key="2">
    <citation type="submission" date="2018-10" db="EMBL/GenBank/DDBJ databases">
        <authorList>
            <consortium name="Pathogen Informatics"/>
        </authorList>
    </citation>
    <scope>NUCLEOTIDE SEQUENCE [LARGE SCALE GENOMIC DNA]</scope>
</reference>
<evidence type="ECO:0000256" key="3">
    <source>
        <dbReference type="ARBA" id="ARBA00022912"/>
    </source>
</evidence>
<keyword evidence="4" id="KW-0378">Hydrolase</keyword>
<keyword evidence="4" id="KW-0479">Metal-binding</keyword>
<dbReference type="GO" id="GO:0004722">
    <property type="term" value="F:protein serine/threonine phosphatase activity"/>
    <property type="evidence" value="ECO:0007669"/>
    <property type="project" value="UniProtKB-EC"/>
</dbReference>
<dbReference type="EMBL" id="UXUI01001685">
    <property type="protein sequence ID" value="VDD85488.1"/>
    <property type="molecule type" value="Genomic_DNA"/>
</dbReference>
<dbReference type="PROSITE" id="PS51746">
    <property type="entry name" value="PPM_2"/>
    <property type="match status" value="1"/>
</dbReference>
<dbReference type="GO" id="GO:0046872">
    <property type="term" value="F:metal ion binding"/>
    <property type="evidence" value="ECO:0007669"/>
    <property type="project" value="UniProtKB-UniRule"/>
</dbReference>
<dbReference type="CDD" id="cd00143">
    <property type="entry name" value="PP2Cc"/>
    <property type="match status" value="1"/>
</dbReference>
<comment type="catalytic activity">
    <reaction evidence="4">
        <text>O-phospho-L-threonyl-[protein] + H2O = L-threonyl-[protein] + phosphate</text>
        <dbReference type="Rhea" id="RHEA:47004"/>
        <dbReference type="Rhea" id="RHEA-COMP:11060"/>
        <dbReference type="Rhea" id="RHEA-COMP:11605"/>
        <dbReference type="ChEBI" id="CHEBI:15377"/>
        <dbReference type="ChEBI" id="CHEBI:30013"/>
        <dbReference type="ChEBI" id="CHEBI:43474"/>
        <dbReference type="ChEBI" id="CHEBI:61977"/>
        <dbReference type="EC" id="3.1.3.16"/>
    </reaction>
</comment>
<organism evidence="8">
    <name type="scientific">Enterobius vermicularis</name>
    <name type="common">Human pinworm</name>
    <dbReference type="NCBI Taxonomy" id="51028"/>
    <lineage>
        <taxon>Eukaryota</taxon>
        <taxon>Metazoa</taxon>
        <taxon>Ecdysozoa</taxon>
        <taxon>Nematoda</taxon>
        <taxon>Chromadorea</taxon>
        <taxon>Rhabditida</taxon>
        <taxon>Spirurina</taxon>
        <taxon>Oxyuridomorpha</taxon>
        <taxon>Oxyuroidea</taxon>
        <taxon>Oxyuridae</taxon>
        <taxon>Enterobius</taxon>
    </lineage>
</organism>